<organism evidence="1 2">
    <name type="scientific">Xanthocytophaga agilis</name>
    <dbReference type="NCBI Taxonomy" id="3048010"/>
    <lineage>
        <taxon>Bacteria</taxon>
        <taxon>Pseudomonadati</taxon>
        <taxon>Bacteroidota</taxon>
        <taxon>Cytophagia</taxon>
        <taxon>Cytophagales</taxon>
        <taxon>Rhodocytophagaceae</taxon>
        <taxon>Xanthocytophaga</taxon>
    </lineage>
</organism>
<accession>A0AAE3QZX8</accession>
<protein>
    <recommendedName>
        <fullName evidence="3">Type IV secretion protein Rhs</fullName>
    </recommendedName>
</protein>
<evidence type="ECO:0000313" key="1">
    <source>
        <dbReference type="EMBL" id="MDJ1501164.1"/>
    </source>
</evidence>
<evidence type="ECO:0008006" key="3">
    <source>
        <dbReference type="Google" id="ProtNLM"/>
    </source>
</evidence>
<dbReference type="InterPro" id="IPR018247">
    <property type="entry name" value="EF_Hand_1_Ca_BS"/>
</dbReference>
<dbReference type="PROSITE" id="PS00018">
    <property type="entry name" value="EF_HAND_1"/>
    <property type="match status" value="1"/>
</dbReference>
<evidence type="ECO:0000313" key="2">
    <source>
        <dbReference type="Proteomes" id="UP001232063"/>
    </source>
</evidence>
<name>A0AAE3QZX8_9BACT</name>
<gene>
    <name evidence="1" type="ORF">QNI22_10920</name>
</gene>
<dbReference type="EMBL" id="JASJOU010000003">
    <property type="protein sequence ID" value="MDJ1501164.1"/>
    <property type="molecule type" value="Genomic_DNA"/>
</dbReference>
<dbReference type="Gene3D" id="2.60.120.260">
    <property type="entry name" value="Galactose-binding domain-like"/>
    <property type="match status" value="1"/>
</dbReference>
<dbReference type="RefSeq" id="WP_314510658.1">
    <property type="nucleotide sequence ID" value="NZ_JASJOU010000003.1"/>
</dbReference>
<sequence length="1767" mass="194944">MIPKKKRLVRIIAVFLLLNILQQIIAPLATYALTAGPTAPEATSFEPIDTTDMVNLQSGDFNYNIPLLEVPGPEGGYPLSLSYHAGIQPNEEASWTGLGWTVNTGAINRTVNGYADDHQNMNHVVHDFWKGGARTTYSLGTTVGIGQTPASVSFNLSVSRDTYLGSGLGFSMGLGGKFGWKNIGGNVGVKAGWDPLGDFSTSANARLGAAVPIGSAARSSGALSGGLNASTNFKSISYSGSVGLSDAYGNSVGANISSTGVTVSANVGGFEGRVNNQNYGKTSTTGSGFTIPIPVAWGTIDVGYDYERYWSDEKDEILTNGTLYYPSSSVDFDKNAFDTYSIADIDSSMTKNLSAENVMGGSFPDYDNFYVASQGVSGSMRPYWFRKKLVRQNKKNGDTYLLKQYNYQTQTSPEWNTYQKTGFRFDNDFSNKFLYEGGTFVNSSQTSAPLSEVYSSTSPETGLYNTNSTSRQINKLPGSKNIEWYTNQEILNGTAKVNGFIDTQALNFTRSTSNSNLIGGFSITNESGVTYHYALPAYSYEEEIYSETVKRSEYNGIGPEAYNDLKKPNAYAYTWFLTAITGPDYVDKDNNGLVSGNDWGYWIRFDYGKWKSDYAWRNPSEGFAMDVDNQFQNYSQGKKELYYLNAVVSRSHVAVFEKSERLDGRDANFISNASLTGTTLRLDKIHLINAKDYDPLLYGRGNTDFVIDGKDIATDSQFKNKTLRTLVFGYDYSLCPGVSNFYSSTGIPSGKLTLKSLKTLGKQGADLIPSTIFDYDIPAVEKRTATVSVTSITKVDAFTTRGTLRVLSGDQFLPGDIIAFNGYHAVIFTGSSGNYSIQFLKTAPTTIGGTSVASTTKNAPYNFMYYDSWGMYKPDYISLDNENLSRAVTNVSALAVDVWSLRNITTATGATISVNYESDSYNMPVLARKSILRIKSIKPLADNQMRVTFWETDKMSELLKLGGSYGALVYAAYKANDDNFFCNVDLSDDNSYEVDCSNNNVFPSSHIPMLKKTQGMVLTELGADYAVFKDGAFYDDLTKTQNLLAKPLPTEGNCGNRPLERPCMYISSAFPEDIYGGFLLSPTKTETKGGGIRVTAIQLKIGDLKKSTTYDYTGMNSLTSGVTSFEPFRVVEPKIQLPAGFYHIAASNSEAISIYGRELRNNLWDSYSNMLMIARELPAPGVMYEYVTVGESVLQPGSQTAFEIPGKVKYQVEVFKEDMVRRKIITDDKFNLINNNVQGIKLEDGDHVKMRKLALEDYSSRIGSIKRVIYYDKQGQKLTETINNYLYDDINDKTSAYKDALAGFNNQGIIQENFTDAHFAKQSYGKYDLLGTMTRREFYPNIPTGSTTINYKTGVKAQTQNLAFDFYSGELTRSVSTDGYGNRFMSVSVPAYTVYPQMGLKVYDPAHPEITNPGLNKHMLTQNAASYMYKVDANNEPIGVVSASAQTWSNSVNIVNQSTQNDVWRKKATYVFVPQGSDASGITPNSQFTTFDFTNPEISTLWRKTGEITLYDIYSNALEARDINNNVSATKLGYNQTLAIASGSMANYNEIAFSGAEDQEIDGYFGGGVLARLTGTDASAVTAVSTVAHTGSKSLQVNGQQSGFVYSSAIEEMKLQSGRKYVARVWVRNAIQNDQATLPTNARLYYKINGETHLSDAPVITKQANGWYTLTILIPVNGTGTLEVGCLNNGTTPLYFDDFRFQPMDGGLATYVYDPFTGELTHILDNNNMFTRYEYDGIGRLIRTYRETFQYSVAKTSEIRYNYARPQ</sequence>
<proteinExistence type="predicted"/>
<reference evidence="1" key="1">
    <citation type="submission" date="2023-05" db="EMBL/GenBank/DDBJ databases">
        <authorList>
            <person name="Zhang X."/>
        </authorList>
    </citation>
    <scope>NUCLEOTIDE SEQUENCE</scope>
    <source>
        <strain evidence="1">BD1B2-1</strain>
    </source>
</reference>
<keyword evidence="2" id="KW-1185">Reference proteome</keyword>
<dbReference type="Proteomes" id="UP001232063">
    <property type="component" value="Unassembled WGS sequence"/>
</dbReference>
<comment type="caution">
    <text evidence="1">The sequence shown here is derived from an EMBL/GenBank/DDBJ whole genome shotgun (WGS) entry which is preliminary data.</text>
</comment>